<dbReference type="Gene3D" id="3.30.420.10">
    <property type="entry name" value="Ribonuclease H-like superfamily/Ribonuclease H"/>
    <property type="match status" value="1"/>
</dbReference>
<name>A0A131XRY9_IXORI</name>
<dbReference type="SUPFAM" id="SSF53098">
    <property type="entry name" value="Ribonuclease H-like"/>
    <property type="match status" value="1"/>
</dbReference>
<dbReference type="PROSITE" id="PS50879">
    <property type="entry name" value="RNASE_H_1"/>
    <property type="match status" value="1"/>
</dbReference>
<dbReference type="InterPro" id="IPR002156">
    <property type="entry name" value="RNaseH_domain"/>
</dbReference>
<dbReference type="AlphaFoldDB" id="A0A131XRY9"/>
<reference evidence="2" key="1">
    <citation type="submission" date="2016-02" db="EMBL/GenBank/DDBJ databases">
        <title>RNAseq analyses of the midgut from blood- or serum-fed Ixodes ricinus ticks.</title>
        <authorList>
            <person name="Perner J."/>
            <person name="Provaznik J."/>
            <person name="Schrenkova J."/>
            <person name="Urbanova V."/>
            <person name="Ribeiro J.M."/>
            <person name="Kopacek P."/>
        </authorList>
    </citation>
    <scope>NUCLEOTIDE SEQUENCE</scope>
    <source>
        <tissue evidence="2">Gut</tissue>
    </source>
</reference>
<dbReference type="GO" id="GO:0004523">
    <property type="term" value="F:RNA-DNA hybrid ribonuclease activity"/>
    <property type="evidence" value="ECO:0007669"/>
    <property type="project" value="InterPro"/>
</dbReference>
<evidence type="ECO:0000313" key="2">
    <source>
        <dbReference type="EMBL" id="JAP69407.1"/>
    </source>
</evidence>
<protein>
    <recommendedName>
        <fullName evidence="1">RNase H type-1 domain-containing protein</fullName>
    </recommendedName>
</protein>
<dbReference type="EMBL" id="GEFM01006389">
    <property type="protein sequence ID" value="JAP69407.1"/>
    <property type="molecule type" value="mRNA"/>
</dbReference>
<accession>A0A131XRY9</accession>
<organism evidence="2">
    <name type="scientific">Ixodes ricinus</name>
    <name type="common">Common tick</name>
    <name type="synonym">Acarus ricinus</name>
    <dbReference type="NCBI Taxonomy" id="34613"/>
    <lineage>
        <taxon>Eukaryota</taxon>
        <taxon>Metazoa</taxon>
        <taxon>Ecdysozoa</taxon>
        <taxon>Arthropoda</taxon>
        <taxon>Chelicerata</taxon>
        <taxon>Arachnida</taxon>
        <taxon>Acari</taxon>
        <taxon>Parasitiformes</taxon>
        <taxon>Ixodida</taxon>
        <taxon>Ixodoidea</taxon>
        <taxon>Ixodidae</taxon>
        <taxon>Ixodinae</taxon>
        <taxon>Ixodes</taxon>
    </lineage>
</organism>
<proteinExistence type="evidence at transcript level"/>
<evidence type="ECO:0000259" key="1">
    <source>
        <dbReference type="PROSITE" id="PS50879"/>
    </source>
</evidence>
<feature type="non-terminal residue" evidence="2">
    <location>
        <position position="1"/>
    </location>
</feature>
<dbReference type="InterPro" id="IPR012337">
    <property type="entry name" value="RNaseH-like_sf"/>
</dbReference>
<dbReference type="Pfam" id="PF00075">
    <property type="entry name" value="RNase_H"/>
    <property type="match status" value="1"/>
</dbReference>
<dbReference type="CDD" id="cd09276">
    <property type="entry name" value="Rnase_HI_RT_non_LTR"/>
    <property type="match status" value="1"/>
</dbReference>
<sequence length="463" mass="53242">RHTHELKILGVIFDHKLSFLPHTTYLRNKIYQHTIALSAFSGIHWGFSPKHFRDLYTRSLERIITYGAPVFFSSTPHSHLMRKLISIQRIPLLKICKAFSTVSNASINILTNILPIEHTLNREIALFHLFQLKQPYTLNGTTYDPSQMQHNMNIWDTHPAHLLFFPFTSGITSPHPIPNTSSHYIYTDGSLLHDTVGSAFVILDAHLQITTYGRYKLPSFTSIYEAELQAIKQGLLCAVTLPRTYSFTLYSDSHSSLQSIANPYNTHPTVHEIKQLIQTLKTTHSIQLIHIRSHTNIYGNDLADHLANTSRHTGTTVTLLPNKQYIRKQIRQHQYKLWNSDWIQHHSTTAVFQWIPSVFTIPEYFPTNYLQTQILTEHGRFPHYFFRFHRTSHSMCPCGQQATTFTHYITTCALTTEFQSQLHALLPEGITSTNKPTIVASPKIMKILENMTAHINSLIPQVE</sequence>
<dbReference type="GO" id="GO:0003676">
    <property type="term" value="F:nucleic acid binding"/>
    <property type="evidence" value="ECO:0007669"/>
    <property type="project" value="InterPro"/>
</dbReference>
<dbReference type="InterPro" id="IPR036397">
    <property type="entry name" value="RNaseH_sf"/>
</dbReference>
<feature type="domain" description="RNase H type-1" evidence="1">
    <location>
        <begin position="179"/>
        <end position="312"/>
    </location>
</feature>